<name>A0A3M7MBW8_9PLEO</name>
<keyword evidence="3" id="KW-1185">Reference proteome</keyword>
<accession>A0A3M7MBW8</accession>
<dbReference type="AlphaFoldDB" id="A0A3M7MBW8"/>
<keyword evidence="1" id="KW-1133">Transmembrane helix</keyword>
<reference evidence="2 3" key="1">
    <citation type="journal article" date="2014" name="PLoS ONE">
        <title>De novo Genome Assembly of the Fungal Plant Pathogen Pyrenophora semeniperda.</title>
        <authorList>
            <person name="Soliai M.M."/>
            <person name="Meyer S.E."/>
            <person name="Udall J.A."/>
            <person name="Elzinga D.E."/>
            <person name="Hermansen R.A."/>
            <person name="Bodily P.M."/>
            <person name="Hart A.A."/>
            <person name="Coleman C.E."/>
        </authorList>
    </citation>
    <scope>NUCLEOTIDE SEQUENCE [LARGE SCALE GENOMIC DNA]</scope>
    <source>
        <strain evidence="2 3">CCB06</strain>
        <tissue evidence="2">Mycelium</tissue>
    </source>
</reference>
<sequence>MSSAHHDEQDKTPVSTLQVNRDAEGLQVDYHAGGLHPDPMKKHHPDDKYVSLHDNAGLMPMEPVALKSTTVKHRRERICGIKRRAFFIVLAVVMLVVLVAAVGGGEEHSNADKVCRAAATLQPKDQILSIPTSEDQGESAEDPQVTTFAVTSGTTGIAERPCTPAYVTPRSKPQATPRNVADPYVATGATFNITCRRVPPVNAPLENFKVLTEYTFKDCMDKCAGYIHCKGVVYGANLTDMVADDKPGGNCLLKNATWDASRPPGKFWMASGVKV</sequence>
<evidence type="ECO:0000256" key="1">
    <source>
        <dbReference type="SAM" id="Phobius"/>
    </source>
</evidence>
<proteinExistence type="predicted"/>
<dbReference type="EMBL" id="KE747828">
    <property type="protein sequence ID" value="RMZ71890.1"/>
    <property type="molecule type" value="Genomic_DNA"/>
</dbReference>
<evidence type="ECO:0000313" key="3">
    <source>
        <dbReference type="Proteomes" id="UP000265663"/>
    </source>
</evidence>
<feature type="transmembrane region" description="Helical" evidence="1">
    <location>
        <begin position="85"/>
        <end position="105"/>
    </location>
</feature>
<protein>
    <submittedName>
        <fullName evidence="2">Cytochrome P450</fullName>
    </submittedName>
</protein>
<organism evidence="2 3">
    <name type="scientific">Pyrenophora seminiperda CCB06</name>
    <dbReference type="NCBI Taxonomy" id="1302712"/>
    <lineage>
        <taxon>Eukaryota</taxon>
        <taxon>Fungi</taxon>
        <taxon>Dikarya</taxon>
        <taxon>Ascomycota</taxon>
        <taxon>Pezizomycotina</taxon>
        <taxon>Dothideomycetes</taxon>
        <taxon>Pleosporomycetidae</taxon>
        <taxon>Pleosporales</taxon>
        <taxon>Pleosporineae</taxon>
        <taxon>Pleosporaceae</taxon>
        <taxon>Pyrenophora</taxon>
    </lineage>
</organism>
<keyword evidence="1" id="KW-0472">Membrane</keyword>
<evidence type="ECO:0000313" key="2">
    <source>
        <dbReference type="EMBL" id="RMZ71890.1"/>
    </source>
</evidence>
<keyword evidence="1" id="KW-0812">Transmembrane</keyword>
<gene>
    <name evidence="2" type="ORF">GMOD_00009241</name>
</gene>
<dbReference type="OrthoDB" id="3692660at2759"/>
<dbReference type="Proteomes" id="UP000265663">
    <property type="component" value="Unassembled WGS sequence"/>
</dbReference>